<name>A0A1Y5HUK6_OLEAN</name>
<dbReference type="EMBL" id="MABE01000256">
    <property type="protein sequence ID" value="OUS40760.1"/>
    <property type="molecule type" value="Genomic_DNA"/>
</dbReference>
<dbReference type="AlphaFoldDB" id="A0A1Y5HUK6"/>
<accession>A0A1Y5HUK6</accession>
<proteinExistence type="predicted"/>
<evidence type="ECO:0000313" key="1">
    <source>
        <dbReference type="EMBL" id="OUS40760.1"/>
    </source>
</evidence>
<organism evidence="1 2">
    <name type="scientific">Oleispira antarctica</name>
    <dbReference type="NCBI Taxonomy" id="188908"/>
    <lineage>
        <taxon>Bacteria</taxon>
        <taxon>Pseudomonadati</taxon>
        <taxon>Pseudomonadota</taxon>
        <taxon>Gammaproteobacteria</taxon>
        <taxon>Oceanospirillales</taxon>
        <taxon>Oceanospirillaceae</taxon>
        <taxon>Oleispira</taxon>
    </lineage>
</organism>
<dbReference type="Proteomes" id="UP000227088">
    <property type="component" value="Unassembled WGS sequence"/>
</dbReference>
<sequence>MTVCRLLAEAPYGKGDLATQAAGFIDSFICRVHGDQLLAALSYKYINNVCIDYLHTVINITFSILYVIFRTLV</sequence>
<reference evidence="2" key="1">
    <citation type="journal article" date="2017" name="Proc. Natl. Acad. Sci. U.S.A.">
        <title>Simulation of Deepwater Horizon oil plume reveals substrate specialization within a complex community of hydrocarbon degraders.</title>
        <authorList>
            <person name="Hu P."/>
            <person name="Dubinsky E.A."/>
            <person name="Probst A.J."/>
            <person name="Wang J."/>
            <person name="Sieber C.M.K."/>
            <person name="Tom L.M."/>
            <person name="Gardinali P."/>
            <person name="Banfield J.F."/>
            <person name="Atlas R.M."/>
            <person name="Andersen G.L."/>
        </authorList>
    </citation>
    <scope>NUCLEOTIDE SEQUENCE [LARGE SCALE GENOMIC DNA]</scope>
</reference>
<comment type="caution">
    <text evidence="1">The sequence shown here is derived from an EMBL/GenBank/DDBJ whole genome shotgun (WGS) entry which is preliminary data.</text>
</comment>
<evidence type="ECO:0000313" key="2">
    <source>
        <dbReference type="Proteomes" id="UP000227088"/>
    </source>
</evidence>
<gene>
    <name evidence="1" type="ORF">A9R00_04390</name>
</gene>
<protein>
    <submittedName>
        <fullName evidence="1">Uncharacterized protein</fullName>
    </submittedName>
</protein>